<evidence type="ECO:0000313" key="2">
    <source>
        <dbReference type="EMBL" id="MDQ0905069.1"/>
    </source>
</evidence>
<dbReference type="AlphaFoldDB" id="A0AAW8F5G8"/>
<comment type="caution">
    <text evidence="2">The sequence shown here is derived from an EMBL/GenBank/DDBJ whole genome shotgun (WGS) entry which is preliminary data.</text>
</comment>
<evidence type="ECO:0000256" key="1">
    <source>
        <dbReference type="SAM" id="MobiDB-lite"/>
    </source>
</evidence>
<dbReference type="Proteomes" id="UP001234216">
    <property type="component" value="Unassembled WGS sequence"/>
</dbReference>
<feature type="region of interest" description="Disordered" evidence="1">
    <location>
        <begin position="104"/>
        <end position="129"/>
    </location>
</feature>
<proteinExistence type="predicted"/>
<feature type="region of interest" description="Disordered" evidence="1">
    <location>
        <begin position="40"/>
        <end position="59"/>
    </location>
</feature>
<dbReference type="EMBL" id="JAUSZV010000005">
    <property type="protein sequence ID" value="MDQ0905069.1"/>
    <property type="molecule type" value="Genomic_DNA"/>
</dbReference>
<protein>
    <submittedName>
        <fullName evidence="2">Uncharacterized protein</fullName>
    </submittedName>
</protein>
<sequence length="129" mass="13848">MSRPPDGAGDDRTAVDVGRGLLVGPSLQYEPACLCRRSHQRIDGSRESQDSPQEVMAATERGPLVRQEGLAFSVSEAAQHSAGDHDSSWGAGQRERLRSLVVEHDAPFEGSTGQLPSFPRIGLGRSRLA</sequence>
<organism evidence="2 3">
    <name type="scientific">Streptomyces canus</name>
    <dbReference type="NCBI Taxonomy" id="58343"/>
    <lineage>
        <taxon>Bacteria</taxon>
        <taxon>Bacillati</taxon>
        <taxon>Actinomycetota</taxon>
        <taxon>Actinomycetes</taxon>
        <taxon>Kitasatosporales</taxon>
        <taxon>Streptomycetaceae</taxon>
        <taxon>Streptomyces</taxon>
        <taxon>Streptomyces aurantiacus group</taxon>
    </lineage>
</organism>
<gene>
    <name evidence="2" type="ORF">QFZ22_001054</name>
</gene>
<feature type="compositionally biased region" description="Basic and acidic residues" evidence="1">
    <location>
        <begin position="40"/>
        <end position="49"/>
    </location>
</feature>
<feature type="region of interest" description="Disordered" evidence="1">
    <location>
        <begin position="75"/>
        <end position="94"/>
    </location>
</feature>
<feature type="compositionally biased region" description="Basic and acidic residues" evidence="1">
    <location>
        <begin position="82"/>
        <end position="94"/>
    </location>
</feature>
<reference evidence="2" key="1">
    <citation type="submission" date="2023-07" db="EMBL/GenBank/DDBJ databases">
        <title>Comparative genomics of wheat-associated soil bacteria to identify genetic determinants of phenazine resistance.</title>
        <authorList>
            <person name="Mouncey N."/>
        </authorList>
    </citation>
    <scope>NUCLEOTIDE SEQUENCE</scope>
    <source>
        <strain evidence="2">V4I22</strain>
    </source>
</reference>
<accession>A0AAW8F5G8</accession>
<name>A0AAW8F5G8_9ACTN</name>
<evidence type="ECO:0000313" key="3">
    <source>
        <dbReference type="Proteomes" id="UP001234216"/>
    </source>
</evidence>